<dbReference type="eggNOG" id="KOG0714">
    <property type="taxonomic scope" value="Eukaryota"/>
</dbReference>
<gene>
    <name evidence="9" type="ORF">SPPG_01880</name>
</gene>
<keyword evidence="7" id="KW-1133">Transmembrane helix</keyword>
<feature type="compositionally biased region" description="Polar residues" evidence="6">
    <location>
        <begin position="453"/>
        <end position="469"/>
    </location>
</feature>
<keyword evidence="4" id="KW-0143">Chaperone</keyword>
<dbReference type="PANTHER" id="PTHR44027:SF7">
    <property type="entry name" value="DNAJ HOMOLOG SUBFAMILY C MEMBER 5 HOMOLOG"/>
    <property type="match status" value="1"/>
</dbReference>
<feature type="region of interest" description="Disordered" evidence="6">
    <location>
        <begin position="450"/>
        <end position="469"/>
    </location>
</feature>
<feature type="transmembrane region" description="Helical" evidence="7">
    <location>
        <begin position="129"/>
        <end position="152"/>
    </location>
</feature>
<evidence type="ECO:0000256" key="7">
    <source>
        <dbReference type="SAM" id="Phobius"/>
    </source>
</evidence>
<evidence type="ECO:0000313" key="10">
    <source>
        <dbReference type="Proteomes" id="UP000053201"/>
    </source>
</evidence>
<keyword evidence="2 7" id="KW-0472">Membrane</keyword>
<dbReference type="OMA" id="QHTHDAY"/>
<feature type="transmembrane region" description="Helical" evidence="7">
    <location>
        <begin position="232"/>
        <end position="252"/>
    </location>
</feature>
<dbReference type="InterPro" id="IPR001623">
    <property type="entry name" value="DnaJ_domain"/>
</dbReference>
<reference evidence="9 10" key="1">
    <citation type="submission" date="2009-08" db="EMBL/GenBank/DDBJ databases">
        <title>The Genome Sequence of Spizellomyces punctatus strain DAOM BR117.</title>
        <authorList>
            <consortium name="The Broad Institute Genome Sequencing Platform"/>
            <person name="Russ C."/>
            <person name="Cuomo C."/>
            <person name="Shea T."/>
            <person name="Young S.K."/>
            <person name="Zeng Q."/>
            <person name="Koehrsen M."/>
            <person name="Haas B."/>
            <person name="Borodovsky M."/>
            <person name="Guigo R."/>
            <person name="Alvarado L."/>
            <person name="Berlin A."/>
            <person name="Bochicchio J."/>
            <person name="Borenstein D."/>
            <person name="Chapman S."/>
            <person name="Chen Z."/>
            <person name="Engels R."/>
            <person name="Freedman E."/>
            <person name="Gellesch M."/>
            <person name="Goldberg J."/>
            <person name="Griggs A."/>
            <person name="Gujja S."/>
            <person name="Heiman D."/>
            <person name="Hepburn T."/>
            <person name="Howarth C."/>
            <person name="Jen D."/>
            <person name="Larson L."/>
            <person name="Lewis B."/>
            <person name="Mehta T."/>
            <person name="Park D."/>
            <person name="Pearson M."/>
            <person name="Roberts A."/>
            <person name="Saif S."/>
            <person name="Shenoy N."/>
            <person name="Sisk P."/>
            <person name="Stolte C."/>
            <person name="Sykes S."/>
            <person name="Thomson T."/>
            <person name="Walk T."/>
            <person name="White J."/>
            <person name="Yandava C."/>
            <person name="Burger G."/>
            <person name="Gray M.W."/>
            <person name="Holland P.W.H."/>
            <person name="King N."/>
            <person name="Lang F.B.F."/>
            <person name="Roger A.J."/>
            <person name="Ruiz-Trillo I."/>
            <person name="Lander E."/>
            <person name="Nusbaum C."/>
        </authorList>
    </citation>
    <scope>NUCLEOTIDE SEQUENCE [LARGE SCALE GENOMIC DNA]</scope>
    <source>
        <strain evidence="9 10">DAOM BR117</strain>
    </source>
</reference>
<dbReference type="InterPro" id="IPR019396">
    <property type="entry name" value="TM_Fragile-X-F-assoc"/>
</dbReference>
<dbReference type="InterPro" id="IPR018253">
    <property type="entry name" value="DnaJ_domain_CS"/>
</dbReference>
<evidence type="ECO:0000313" key="9">
    <source>
        <dbReference type="EMBL" id="KND02799.1"/>
    </source>
</evidence>
<dbReference type="PROSITE" id="PS00636">
    <property type="entry name" value="DNAJ_1"/>
    <property type="match status" value="1"/>
</dbReference>
<name>A0A0L0HPS0_SPIPD</name>
<dbReference type="AlphaFoldDB" id="A0A0L0HPS0"/>
<dbReference type="GO" id="GO:0016020">
    <property type="term" value="C:membrane"/>
    <property type="evidence" value="ECO:0007669"/>
    <property type="project" value="UniProtKB-SubCell"/>
</dbReference>
<evidence type="ECO:0000256" key="3">
    <source>
        <dbReference type="ARBA" id="ARBA00023139"/>
    </source>
</evidence>
<dbReference type="PANTHER" id="PTHR44027">
    <property type="entry name" value="DNAJ HOMOLOG SUBFAMILY C MEMBER 5 HOMOLOG"/>
    <property type="match status" value="1"/>
</dbReference>
<keyword evidence="7" id="KW-0812">Transmembrane</keyword>
<feature type="transmembrane region" description="Helical" evidence="7">
    <location>
        <begin position="96"/>
        <end position="117"/>
    </location>
</feature>
<sequence length="469" mass="52123">MNLPEPQPTTDYYAILGVERSATPDEIKKAYRRLALRYHPDKTGQDPNATEVFQGIVKAYEVLSDEKKRKIYDQYGENGINVLSQMAGTPFADPDLLLALNSFFIFGSILFAILILFPTFVSLRADHKVAWSWGVVAIPLFIVDAIVVLGVLTAPAGDEDGYVELDDVEDDTGNYSGGFNEDRSERILRREEMKARRRKQGAWRKLVRLAVVGLVIAFQILVVLRLDGKLSWSWAAVFASWFAVEVCNLVMVSYDLASWLRKGVPVTPFAPNSDPESQQFTPTRPLSSEEKILLAVDAYDLSVLRILQCVLLVLKLDDIIAWDWRIVFLPTWIWGILQLTLLIFDYIRIRRLAATELSVRPELRAAFYARLVGFCILAAVFYSGIGLLVVRLQNEWQGVHGIPPAAVVLIPVFVVLSLALCCLGCCMPCAVTALKDGLYRNGPGSPFGDFATNRASNGQEPPSDGSSSS</sequence>
<dbReference type="STRING" id="645134.A0A0L0HPS0"/>
<dbReference type="PRINTS" id="PR00625">
    <property type="entry name" value="JDOMAIN"/>
</dbReference>
<proteinExistence type="predicted"/>
<evidence type="ECO:0000256" key="6">
    <source>
        <dbReference type="SAM" id="MobiDB-lite"/>
    </source>
</evidence>
<evidence type="ECO:0000256" key="4">
    <source>
        <dbReference type="ARBA" id="ARBA00023186"/>
    </source>
</evidence>
<feature type="transmembrane region" description="Helical" evidence="7">
    <location>
        <begin position="367"/>
        <end position="390"/>
    </location>
</feature>
<dbReference type="RefSeq" id="XP_016610838.1">
    <property type="nucleotide sequence ID" value="XM_016750191.1"/>
</dbReference>
<dbReference type="PROSITE" id="PS50076">
    <property type="entry name" value="DNAJ_2"/>
    <property type="match status" value="1"/>
</dbReference>
<dbReference type="VEuPathDB" id="FungiDB:SPPG_01880"/>
<dbReference type="InterPro" id="IPR051434">
    <property type="entry name" value="DnaJ_C_subfamily_member5"/>
</dbReference>
<feature type="domain" description="J" evidence="8">
    <location>
        <begin position="11"/>
        <end position="76"/>
    </location>
</feature>
<dbReference type="Gene3D" id="1.10.287.110">
    <property type="entry name" value="DnaJ domain"/>
    <property type="match status" value="1"/>
</dbReference>
<feature type="transmembrane region" description="Helical" evidence="7">
    <location>
        <begin position="206"/>
        <end position="226"/>
    </location>
</feature>
<organism evidence="9 10">
    <name type="scientific">Spizellomyces punctatus (strain DAOM BR117)</name>
    <dbReference type="NCBI Taxonomy" id="645134"/>
    <lineage>
        <taxon>Eukaryota</taxon>
        <taxon>Fungi</taxon>
        <taxon>Fungi incertae sedis</taxon>
        <taxon>Chytridiomycota</taxon>
        <taxon>Chytridiomycota incertae sedis</taxon>
        <taxon>Chytridiomycetes</taxon>
        <taxon>Spizellomycetales</taxon>
        <taxon>Spizellomycetaceae</taxon>
        <taxon>Spizellomyces</taxon>
    </lineage>
</organism>
<dbReference type="GeneID" id="27685514"/>
<keyword evidence="10" id="KW-1185">Reference proteome</keyword>
<evidence type="ECO:0000259" key="8">
    <source>
        <dbReference type="PROSITE" id="PS50076"/>
    </source>
</evidence>
<dbReference type="InParanoid" id="A0A0L0HPS0"/>
<evidence type="ECO:0000256" key="1">
    <source>
        <dbReference type="ARBA" id="ARBA00004635"/>
    </source>
</evidence>
<protein>
    <recommendedName>
        <fullName evidence="8">J domain-containing protein</fullName>
    </recommendedName>
</protein>
<feature type="transmembrane region" description="Helical" evidence="7">
    <location>
        <begin position="326"/>
        <end position="347"/>
    </location>
</feature>
<comment type="subcellular location">
    <subcellularLocation>
        <location evidence="1">Membrane</location>
        <topology evidence="1">Lipid-anchor</topology>
    </subcellularLocation>
</comment>
<dbReference type="EMBL" id="KQ257452">
    <property type="protein sequence ID" value="KND02799.1"/>
    <property type="molecule type" value="Genomic_DNA"/>
</dbReference>
<feature type="transmembrane region" description="Helical" evidence="7">
    <location>
        <begin position="402"/>
        <end position="431"/>
    </location>
</feature>
<dbReference type="OrthoDB" id="10250354at2759"/>
<evidence type="ECO:0000256" key="5">
    <source>
        <dbReference type="ARBA" id="ARBA00023288"/>
    </source>
</evidence>
<dbReference type="CDD" id="cd06257">
    <property type="entry name" value="DnaJ"/>
    <property type="match status" value="1"/>
</dbReference>
<accession>A0A0L0HPS0</accession>
<dbReference type="GO" id="GO:0005737">
    <property type="term" value="C:cytoplasm"/>
    <property type="evidence" value="ECO:0007669"/>
    <property type="project" value="UniProtKB-ARBA"/>
</dbReference>
<dbReference type="InterPro" id="IPR036869">
    <property type="entry name" value="J_dom_sf"/>
</dbReference>
<dbReference type="SMART" id="SM00271">
    <property type="entry name" value="DnaJ"/>
    <property type="match status" value="1"/>
</dbReference>
<keyword evidence="5" id="KW-0449">Lipoprotein</keyword>
<evidence type="ECO:0000256" key="2">
    <source>
        <dbReference type="ARBA" id="ARBA00023136"/>
    </source>
</evidence>
<dbReference type="Pfam" id="PF00226">
    <property type="entry name" value="DnaJ"/>
    <property type="match status" value="1"/>
</dbReference>
<dbReference type="SUPFAM" id="SSF46565">
    <property type="entry name" value="Chaperone J-domain"/>
    <property type="match status" value="1"/>
</dbReference>
<dbReference type="Pfam" id="PF10269">
    <property type="entry name" value="Tmemb_185A"/>
    <property type="match status" value="1"/>
</dbReference>
<keyword evidence="3" id="KW-0564">Palmitate</keyword>
<dbReference type="Proteomes" id="UP000053201">
    <property type="component" value="Unassembled WGS sequence"/>
</dbReference>